<gene>
    <name evidence="2" type="ORF">RIF23_11700</name>
</gene>
<name>A0ABU2H7K5_9ACTN</name>
<organism evidence="2 3">
    <name type="scientific">Lipingzhangella rawalii</name>
    <dbReference type="NCBI Taxonomy" id="2055835"/>
    <lineage>
        <taxon>Bacteria</taxon>
        <taxon>Bacillati</taxon>
        <taxon>Actinomycetota</taxon>
        <taxon>Actinomycetes</taxon>
        <taxon>Streptosporangiales</taxon>
        <taxon>Nocardiopsidaceae</taxon>
        <taxon>Lipingzhangella</taxon>
    </lineage>
</organism>
<comment type="caution">
    <text evidence="2">The sequence shown here is derived from an EMBL/GenBank/DDBJ whole genome shotgun (WGS) entry which is preliminary data.</text>
</comment>
<dbReference type="RefSeq" id="WP_310912515.1">
    <property type="nucleotide sequence ID" value="NZ_JAVLVT010000005.1"/>
</dbReference>
<evidence type="ECO:0000256" key="1">
    <source>
        <dbReference type="SAM" id="MobiDB-lite"/>
    </source>
</evidence>
<evidence type="ECO:0000313" key="2">
    <source>
        <dbReference type="EMBL" id="MDS1270962.1"/>
    </source>
</evidence>
<dbReference type="EMBL" id="JAVLVT010000005">
    <property type="protein sequence ID" value="MDS1270962.1"/>
    <property type="molecule type" value="Genomic_DNA"/>
</dbReference>
<keyword evidence="3" id="KW-1185">Reference proteome</keyword>
<accession>A0ABU2H7K5</accession>
<sequence>MVHAWMPGAHRVPIQHEGTVPRGGAPRVVWGTTESDPLTVTAVQAAERLVGQTHHAHLVWNPHTGDIAQLLPATTAVTEQLVSPNQVDRGRDGRLCLLIDVVGFSSLPFTQGPLLGRAALLTWLDTWRVPRSWPAGTPVRTPAKLARGQTTEFTWAQGGHFGRSQFPGSTAASPGAIAPEVLLGQVDASTRPYRARGSGIARPPGAIPDPMLEHPPDPSRVLERPPECGTPGHSIVAEPAAV</sequence>
<feature type="compositionally biased region" description="Basic and acidic residues" evidence="1">
    <location>
        <begin position="211"/>
        <end position="226"/>
    </location>
</feature>
<protein>
    <submittedName>
        <fullName evidence="2">Uncharacterized protein</fullName>
    </submittedName>
</protein>
<proteinExistence type="predicted"/>
<reference evidence="3" key="1">
    <citation type="submission" date="2023-07" db="EMBL/GenBank/DDBJ databases">
        <title>Novel species in the genus Lipingzhangella isolated from Sambhar Salt Lake.</title>
        <authorList>
            <person name="Jiya N."/>
            <person name="Kajale S."/>
            <person name="Sharma A."/>
        </authorList>
    </citation>
    <scope>NUCLEOTIDE SEQUENCE [LARGE SCALE GENOMIC DNA]</scope>
    <source>
        <strain evidence="3">LS1_29</strain>
    </source>
</reference>
<dbReference type="Proteomes" id="UP001250214">
    <property type="component" value="Unassembled WGS sequence"/>
</dbReference>
<evidence type="ECO:0000313" key="3">
    <source>
        <dbReference type="Proteomes" id="UP001250214"/>
    </source>
</evidence>
<feature type="region of interest" description="Disordered" evidence="1">
    <location>
        <begin position="194"/>
        <end position="242"/>
    </location>
</feature>